<protein>
    <submittedName>
        <fullName evidence="8">Secretion permease</fullName>
    </submittedName>
</protein>
<dbReference type="InterPro" id="IPR050739">
    <property type="entry name" value="MFP"/>
</dbReference>
<dbReference type="GO" id="GO:0009306">
    <property type="term" value="P:protein secretion"/>
    <property type="evidence" value="ECO:0007669"/>
    <property type="project" value="InterPro"/>
</dbReference>
<dbReference type="PRINTS" id="PR01490">
    <property type="entry name" value="RTXTOXIND"/>
</dbReference>
<dbReference type="PANTHER" id="PTHR30386">
    <property type="entry name" value="MEMBRANE FUSION SUBUNIT OF EMRAB-TOLC MULTIDRUG EFFLUX PUMP"/>
    <property type="match status" value="1"/>
</dbReference>
<feature type="transmembrane region" description="Helical" evidence="7">
    <location>
        <begin position="30"/>
        <end position="57"/>
    </location>
</feature>
<keyword evidence="6 7" id="KW-0472">Membrane</keyword>
<evidence type="ECO:0000313" key="8">
    <source>
        <dbReference type="EMBL" id="QQZ48106.1"/>
    </source>
</evidence>
<keyword evidence="3" id="KW-0813">Transport</keyword>
<evidence type="ECO:0000256" key="6">
    <source>
        <dbReference type="ARBA" id="ARBA00023136"/>
    </source>
</evidence>
<geneLocation type="plasmid" evidence="8">
    <name>pESBL3310-IncF</name>
</geneLocation>
<evidence type="ECO:0000256" key="4">
    <source>
        <dbReference type="ARBA" id="ARBA00022692"/>
    </source>
</evidence>
<dbReference type="PROSITE" id="PS00543">
    <property type="entry name" value="HLYD_FAMILY"/>
    <property type="match status" value="1"/>
</dbReference>
<dbReference type="PANTHER" id="PTHR30386:SF28">
    <property type="entry name" value="EXPORTED PROTEIN"/>
    <property type="match status" value="1"/>
</dbReference>
<dbReference type="GO" id="GO:0055085">
    <property type="term" value="P:transmembrane transport"/>
    <property type="evidence" value="ECO:0007669"/>
    <property type="project" value="InterPro"/>
</dbReference>
<evidence type="ECO:0000256" key="7">
    <source>
        <dbReference type="SAM" id="Phobius"/>
    </source>
</evidence>
<accession>A0A7U1E3B1</accession>
<evidence type="ECO:0000256" key="3">
    <source>
        <dbReference type="ARBA" id="ARBA00022448"/>
    </source>
</evidence>
<dbReference type="InterPro" id="IPR006144">
    <property type="entry name" value="Secretion_HlyD_CS"/>
</dbReference>
<dbReference type="AlphaFoldDB" id="A0A7U1E3B1"/>
<reference evidence="8" key="1">
    <citation type="journal article" date="2021" name="Sci. Rep.">
        <title>Antibiotic resistance plasmid composition and architecture in Escherichia coli isolates from meat.</title>
        <authorList>
            <person name="Darphorn T.S."/>
            <person name="Bel K."/>
            <person name="Koenders-van Sint Anneland B.B."/>
            <person name="Brul S."/>
            <person name="Ter Kuile B.H."/>
        </authorList>
    </citation>
    <scope>NUCLEOTIDE SEQUENCE</scope>
    <source>
        <strain evidence="8">ESBL3310</strain>
    </source>
</reference>
<dbReference type="EMBL" id="MW390546">
    <property type="protein sequence ID" value="QQZ48106.1"/>
    <property type="molecule type" value="Genomic_DNA"/>
</dbReference>
<comment type="subcellular location">
    <subcellularLocation>
        <location evidence="1">Membrane</location>
        <topology evidence="1">Single-pass membrane protein</topology>
    </subcellularLocation>
</comment>
<evidence type="ECO:0000256" key="5">
    <source>
        <dbReference type="ARBA" id="ARBA00022989"/>
    </source>
</evidence>
<sequence length="435" mass="49872">MAQVNMSLRIDAELKDALENRKMKWQGRAILLPGIPLWLIMLGSIVFITAFLMFIIVGTYSRRVNVSGEVTTWPRAVNIYSGVQGFVVRQFVHEGQLIKKGDPVYLIDISKSTRNGIVTDNHRRDIENQLVRVDNIISRLEESKKITLDTLEKQRLQYTDAFRRSSDIIQRAEEGIKIMKNNMENYRYYQSKGLINKDQLTNQVALYYQQQNNLLSLSGQNEQNALQITTLESQIQTQAADFDNRIYQMELQRLELQKELVNTDVEGEIIIRALSDGKVDSLSVTVGQMVNTGDSLLQVIPENIENYYLILWVPNDAVPYISAGDKVNIRYEAFPSEKFGQFSATVKTISRTPASTQEMLTYKGAPQNTPGASVPWYKVIATPEKQIIRYDEKYLPLENGMKAESTLFLEKRRIYQWMLSPFYDMKHSATGPIND</sequence>
<evidence type="ECO:0000256" key="1">
    <source>
        <dbReference type="ARBA" id="ARBA00004167"/>
    </source>
</evidence>
<comment type="similarity">
    <text evidence="2">Belongs to the membrane fusion protein (MFP) (TC 8.A.1) family.</text>
</comment>
<evidence type="ECO:0000256" key="2">
    <source>
        <dbReference type="ARBA" id="ARBA00009477"/>
    </source>
</evidence>
<name>A0A7U1E3B1_ECOLX</name>
<keyword evidence="4 7" id="KW-0812">Transmembrane</keyword>
<dbReference type="Gene3D" id="2.40.50.100">
    <property type="match status" value="1"/>
</dbReference>
<proteinExistence type="inferred from homology"/>
<keyword evidence="8" id="KW-0614">Plasmid</keyword>
<keyword evidence="5 7" id="KW-1133">Transmembrane helix</keyword>
<organism evidence="8">
    <name type="scientific">Escherichia coli</name>
    <dbReference type="NCBI Taxonomy" id="562"/>
    <lineage>
        <taxon>Bacteria</taxon>
        <taxon>Pseudomonadati</taxon>
        <taxon>Pseudomonadota</taxon>
        <taxon>Gammaproteobacteria</taxon>
        <taxon>Enterobacterales</taxon>
        <taxon>Enterobacteriaceae</taxon>
        <taxon>Escherichia</taxon>
    </lineage>
</organism>
<dbReference type="GO" id="GO:0016020">
    <property type="term" value="C:membrane"/>
    <property type="evidence" value="ECO:0007669"/>
    <property type="project" value="UniProtKB-SubCell"/>
</dbReference>